<proteinExistence type="predicted"/>
<dbReference type="WBParaSite" id="TCONS_00012561.p1">
    <property type="protein sequence ID" value="TCONS_00012561.p1"/>
    <property type="gene ID" value="XLOC_008219"/>
</dbReference>
<organism evidence="2 3">
    <name type="scientific">Strongyloides stercoralis</name>
    <name type="common">Threadworm</name>
    <dbReference type="NCBI Taxonomy" id="6248"/>
    <lineage>
        <taxon>Eukaryota</taxon>
        <taxon>Metazoa</taxon>
        <taxon>Ecdysozoa</taxon>
        <taxon>Nematoda</taxon>
        <taxon>Chromadorea</taxon>
        <taxon>Rhabditida</taxon>
        <taxon>Tylenchina</taxon>
        <taxon>Panagrolaimomorpha</taxon>
        <taxon>Strongyloidoidea</taxon>
        <taxon>Strongyloididae</taxon>
        <taxon>Strongyloides</taxon>
    </lineage>
</organism>
<feature type="signal peptide" evidence="1">
    <location>
        <begin position="1"/>
        <end position="18"/>
    </location>
</feature>
<evidence type="ECO:0000313" key="2">
    <source>
        <dbReference type="Proteomes" id="UP000035681"/>
    </source>
</evidence>
<evidence type="ECO:0000313" key="3">
    <source>
        <dbReference type="WBParaSite" id="TCONS_00012561.p1"/>
    </source>
</evidence>
<keyword evidence="2" id="KW-1185">Reference proteome</keyword>
<dbReference type="AlphaFoldDB" id="A0AAF5DI38"/>
<dbReference type="Proteomes" id="UP000035681">
    <property type="component" value="Unplaced"/>
</dbReference>
<reference evidence="3" key="1">
    <citation type="submission" date="2024-02" db="UniProtKB">
        <authorList>
            <consortium name="WormBaseParasite"/>
        </authorList>
    </citation>
    <scope>IDENTIFICATION</scope>
</reference>
<keyword evidence="1" id="KW-0732">Signal</keyword>
<protein>
    <submittedName>
        <fullName evidence="3">Transthyretin-like family-containing protein</fullName>
    </submittedName>
</protein>
<sequence>MNLLFFICVIGYLNILEAKFFKWKSVNIYGKLYCNGRKSVFVSQSRSRNLGIVSFTGKFKKFFSRYPYMEIYHKCNVAKRRWEIKVTKFIPKIYITYGKYPKTTFNFGYLELNKRYPNQQRVFNRKII</sequence>
<name>A0AAF5DI38_STRER</name>
<feature type="chain" id="PRO_5041945639" evidence="1">
    <location>
        <begin position="19"/>
        <end position="128"/>
    </location>
</feature>
<accession>A0AAF5DI38</accession>
<evidence type="ECO:0000256" key="1">
    <source>
        <dbReference type="SAM" id="SignalP"/>
    </source>
</evidence>